<evidence type="ECO:0000313" key="2">
    <source>
        <dbReference type="Proteomes" id="UP000264719"/>
    </source>
</evidence>
<evidence type="ECO:0000313" key="1">
    <source>
        <dbReference type="EMBL" id="HAR54463.1"/>
    </source>
</evidence>
<protein>
    <submittedName>
        <fullName evidence="1">DNA gyrase subunit B</fullName>
    </submittedName>
</protein>
<feature type="non-terminal residue" evidence="1">
    <location>
        <position position="1"/>
    </location>
</feature>
<organism evidence="1 2">
    <name type="scientific">Roseovarius nubinhibens</name>
    <dbReference type="NCBI Taxonomy" id="314263"/>
    <lineage>
        <taxon>Bacteria</taxon>
        <taxon>Pseudomonadati</taxon>
        <taxon>Pseudomonadota</taxon>
        <taxon>Alphaproteobacteria</taxon>
        <taxon>Rhodobacterales</taxon>
        <taxon>Roseobacteraceae</taxon>
        <taxon>Roseovarius</taxon>
    </lineage>
</organism>
<dbReference type="EMBL" id="DMVW01000205">
    <property type="protein sequence ID" value="HAR54463.1"/>
    <property type="molecule type" value="Genomic_DNA"/>
</dbReference>
<feature type="non-terminal residue" evidence="1">
    <location>
        <position position="132"/>
    </location>
</feature>
<dbReference type="Gene3D" id="3.30.300.370">
    <property type="match status" value="1"/>
</dbReference>
<dbReference type="Proteomes" id="UP000264719">
    <property type="component" value="Unassembled WGS sequence"/>
</dbReference>
<dbReference type="AlphaFoldDB" id="A0A348WIV1"/>
<gene>
    <name evidence="1" type="ORF">DCS45_21695</name>
</gene>
<reference evidence="1 2" key="1">
    <citation type="journal article" date="2018" name="Nat. Biotechnol.">
        <title>A standardized bacterial taxonomy based on genome phylogeny substantially revises the tree of life.</title>
        <authorList>
            <person name="Parks D.H."/>
            <person name="Chuvochina M."/>
            <person name="Waite D.W."/>
            <person name="Rinke C."/>
            <person name="Skarshewski A."/>
            <person name="Chaumeil P.A."/>
            <person name="Hugenholtz P."/>
        </authorList>
    </citation>
    <scope>NUCLEOTIDE SEQUENCE [LARGE SCALE GENOMIC DNA]</scope>
    <source>
        <strain evidence="1">UBA9169</strain>
    </source>
</reference>
<proteinExistence type="predicted"/>
<name>A0A348WIV1_9RHOB</name>
<sequence length="132" mass="14757">RGKSEVYLKDQAAMEDYLIEQGTDDAMLRLGTGEEITGRDLVRVVEEARQAKRIIEAFPTHYPRNIVEQATIAGAFSEGRADADLQGVADAVAARLDLIALEYERGWTGRITQDHGIRLTRMLRGVEEVRTL</sequence>
<accession>A0A348WIV1</accession>
<comment type="caution">
    <text evidence="1">The sequence shown here is derived from an EMBL/GenBank/DDBJ whole genome shotgun (WGS) entry which is preliminary data.</text>
</comment>